<dbReference type="Proteomes" id="UP001165042">
    <property type="component" value="Unassembled WGS sequence"/>
</dbReference>
<protein>
    <submittedName>
        <fullName evidence="1">Uncharacterized protein</fullName>
    </submittedName>
</protein>
<evidence type="ECO:0000313" key="1">
    <source>
        <dbReference type="EMBL" id="GLW93166.1"/>
    </source>
</evidence>
<accession>A0A9W6QLI5</accession>
<comment type="caution">
    <text evidence="1">The sequence shown here is derived from an EMBL/GenBank/DDBJ whole genome shotgun (WGS) entry which is preliminary data.</text>
</comment>
<organism evidence="1 2">
    <name type="scientific">Actinokineospora globicatena</name>
    <dbReference type="NCBI Taxonomy" id="103729"/>
    <lineage>
        <taxon>Bacteria</taxon>
        <taxon>Bacillati</taxon>
        <taxon>Actinomycetota</taxon>
        <taxon>Actinomycetes</taxon>
        <taxon>Pseudonocardiales</taxon>
        <taxon>Pseudonocardiaceae</taxon>
        <taxon>Actinokineospora</taxon>
    </lineage>
</organism>
<dbReference type="AlphaFoldDB" id="A0A9W6QLI5"/>
<dbReference type="EMBL" id="BSSD01000006">
    <property type="protein sequence ID" value="GLW93166.1"/>
    <property type="molecule type" value="Genomic_DNA"/>
</dbReference>
<keyword evidence="2" id="KW-1185">Reference proteome</keyword>
<reference evidence="1" key="1">
    <citation type="submission" date="2023-02" db="EMBL/GenBank/DDBJ databases">
        <title>Actinokineospora globicatena NBRC 15670.</title>
        <authorList>
            <person name="Ichikawa N."/>
            <person name="Sato H."/>
            <person name="Tonouchi N."/>
        </authorList>
    </citation>
    <scope>NUCLEOTIDE SEQUENCE</scope>
    <source>
        <strain evidence="1">NBRC 15670</strain>
    </source>
</reference>
<proteinExistence type="predicted"/>
<name>A0A9W6QLI5_9PSEU</name>
<sequence>MSSRNVGIGTTINTMIMMTPAGTANWLNRREFIVHPGSPVCGRPGLVLPSWLHVGRFIGRAGALLSITPKSIAEPTPNR</sequence>
<gene>
    <name evidence="1" type="ORF">Aglo03_39820</name>
</gene>
<evidence type="ECO:0000313" key="2">
    <source>
        <dbReference type="Proteomes" id="UP001165042"/>
    </source>
</evidence>